<proteinExistence type="predicted"/>
<evidence type="ECO:0000256" key="1">
    <source>
        <dbReference type="SAM" id="MobiDB-lite"/>
    </source>
</evidence>
<evidence type="ECO:0000313" key="3">
    <source>
        <dbReference type="Proteomes" id="UP000179642"/>
    </source>
</evidence>
<gene>
    <name evidence="2" type="ORF">BIV23_20070</name>
</gene>
<sequence length="77" mass="7549">MRLISIWASGATIGASISPMRPGSASSSPSGQGVPAQGPPATVTRPAASRSTRVKLLSSASRTKSSRRSGGGPGTGV</sequence>
<dbReference type="AlphaFoldDB" id="A0A1S2QCJ9"/>
<dbReference type="Proteomes" id="UP000179642">
    <property type="component" value="Unassembled WGS sequence"/>
</dbReference>
<reference evidence="2 3" key="1">
    <citation type="submission" date="2016-10" db="EMBL/GenBank/DDBJ databases">
        <title>Genome sequence of Streptomyces sp. MUSC 1.</title>
        <authorList>
            <person name="Lee L.-H."/>
            <person name="Ser H.-L."/>
            <person name="Law J.W.-F."/>
        </authorList>
    </citation>
    <scope>NUCLEOTIDE SEQUENCE [LARGE SCALE GENOMIC DNA]</scope>
    <source>
        <strain evidence="2 3">MUSC 1</strain>
    </source>
</reference>
<dbReference type="EMBL" id="MLYO01000033">
    <property type="protein sequence ID" value="OIK03840.1"/>
    <property type="molecule type" value="Genomic_DNA"/>
</dbReference>
<keyword evidence="3" id="KW-1185">Reference proteome</keyword>
<comment type="caution">
    <text evidence="2">The sequence shown here is derived from an EMBL/GenBank/DDBJ whole genome shotgun (WGS) entry which is preliminary data.</text>
</comment>
<accession>A0A1S2QCJ9</accession>
<feature type="compositionally biased region" description="Low complexity" evidence="1">
    <location>
        <begin position="22"/>
        <end position="41"/>
    </location>
</feature>
<feature type="region of interest" description="Disordered" evidence="1">
    <location>
        <begin position="14"/>
        <end position="77"/>
    </location>
</feature>
<organism evidence="2 3">
    <name type="scientific">Streptomyces monashensis</name>
    <dbReference type="NCBI Taxonomy" id="1678012"/>
    <lineage>
        <taxon>Bacteria</taxon>
        <taxon>Bacillati</taxon>
        <taxon>Actinomycetota</taxon>
        <taxon>Actinomycetes</taxon>
        <taxon>Kitasatosporales</taxon>
        <taxon>Streptomycetaceae</taxon>
        <taxon>Streptomyces</taxon>
    </lineage>
</organism>
<protein>
    <submittedName>
        <fullName evidence="2">Uncharacterized protein</fullName>
    </submittedName>
</protein>
<name>A0A1S2QCJ9_9ACTN</name>
<evidence type="ECO:0000313" key="2">
    <source>
        <dbReference type="EMBL" id="OIK03840.1"/>
    </source>
</evidence>